<accession>A0ABD6ER53</accession>
<dbReference type="SUPFAM" id="SSF49562">
    <property type="entry name" value="C2 domain (Calcium/lipid-binding domain, CaLB)"/>
    <property type="match status" value="1"/>
</dbReference>
<dbReference type="InterPro" id="IPR035892">
    <property type="entry name" value="C2_domain_sf"/>
</dbReference>
<dbReference type="AlphaFoldDB" id="A0ABD6ER53"/>
<protein>
    <recommendedName>
        <fullName evidence="4">C2 domain-containing protein</fullName>
    </recommendedName>
</protein>
<comment type="caution">
    <text evidence="2">The sequence shown here is derived from an EMBL/GenBank/DDBJ whole genome shotgun (WGS) entry which is preliminary data.</text>
</comment>
<sequence>MARTIPAVRGTPTRTTGHANRLRSVESQSSTSASSEDSLRTRSDAVFSESFLFHIPSSMLDTCHIVIEMFDRSRENSDAQPISVGYCVLGPNGDASGSAHWYSMIQKGGLPVCMWHRLRQD</sequence>
<dbReference type="Proteomes" id="UP001608902">
    <property type="component" value="Unassembled WGS sequence"/>
</dbReference>
<evidence type="ECO:0000313" key="3">
    <source>
        <dbReference type="Proteomes" id="UP001608902"/>
    </source>
</evidence>
<dbReference type="EMBL" id="JBGFUD010009314">
    <property type="protein sequence ID" value="MFH4982445.1"/>
    <property type="molecule type" value="Genomic_DNA"/>
</dbReference>
<organism evidence="2 3">
    <name type="scientific">Gnathostoma spinigerum</name>
    <dbReference type="NCBI Taxonomy" id="75299"/>
    <lineage>
        <taxon>Eukaryota</taxon>
        <taxon>Metazoa</taxon>
        <taxon>Ecdysozoa</taxon>
        <taxon>Nematoda</taxon>
        <taxon>Chromadorea</taxon>
        <taxon>Rhabditida</taxon>
        <taxon>Spirurina</taxon>
        <taxon>Gnathostomatomorpha</taxon>
        <taxon>Gnathostomatoidea</taxon>
        <taxon>Gnathostomatidae</taxon>
        <taxon>Gnathostoma</taxon>
    </lineage>
</organism>
<reference evidence="2 3" key="1">
    <citation type="submission" date="2024-08" db="EMBL/GenBank/DDBJ databases">
        <title>Gnathostoma spinigerum genome.</title>
        <authorList>
            <person name="Gonzalez-Bertolin B."/>
            <person name="Monzon S."/>
            <person name="Zaballos A."/>
            <person name="Jimenez P."/>
            <person name="Dekumyoy P."/>
            <person name="Varona S."/>
            <person name="Cuesta I."/>
            <person name="Sumanam S."/>
            <person name="Adisakwattana P."/>
            <person name="Gasser R.B."/>
            <person name="Hernandez-Gonzalez A."/>
            <person name="Young N.D."/>
            <person name="Perteguer M.J."/>
        </authorList>
    </citation>
    <scope>NUCLEOTIDE SEQUENCE [LARGE SCALE GENOMIC DNA]</scope>
    <source>
        <strain evidence="2">AL3</strain>
        <tissue evidence="2">Liver</tissue>
    </source>
</reference>
<feature type="region of interest" description="Disordered" evidence="1">
    <location>
        <begin position="1"/>
        <end position="41"/>
    </location>
</feature>
<evidence type="ECO:0008006" key="4">
    <source>
        <dbReference type="Google" id="ProtNLM"/>
    </source>
</evidence>
<evidence type="ECO:0000313" key="2">
    <source>
        <dbReference type="EMBL" id="MFH4982445.1"/>
    </source>
</evidence>
<name>A0ABD6ER53_9BILA</name>
<keyword evidence="3" id="KW-1185">Reference proteome</keyword>
<evidence type="ECO:0000256" key="1">
    <source>
        <dbReference type="SAM" id="MobiDB-lite"/>
    </source>
</evidence>
<gene>
    <name evidence="2" type="ORF">AB6A40_009154</name>
</gene>
<feature type="compositionally biased region" description="Low complexity" evidence="1">
    <location>
        <begin position="25"/>
        <end position="36"/>
    </location>
</feature>
<dbReference type="Gene3D" id="2.60.40.150">
    <property type="entry name" value="C2 domain"/>
    <property type="match status" value="1"/>
</dbReference>
<proteinExistence type="predicted"/>